<dbReference type="EC" id="2.7.1.2" evidence="3"/>
<dbReference type="STRING" id="1166340.SAMN05192583_0634"/>
<dbReference type="PANTHER" id="PTHR47690">
    <property type="entry name" value="GLUCOKINASE"/>
    <property type="match status" value="1"/>
</dbReference>
<feature type="binding site" evidence="3">
    <location>
        <begin position="6"/>
        <end position="11"/>
    </location>
    <ligand>
        <name>ATP</name>
        <dbReference type="ChEBI" id="CHEBI:30616"/>
    </ligand>
</feature>
<evidence type="ECO:0000256" key="4">
    <source>
        <dbReference type="RuleBase" id="RU004046"/>
    </source>
</evidence>
<keyword evidence="3" id="KW-0547">Nucleotide-binding</keyword>
<keyword evidence="3" id="KW-0324">Glycolysis</keyword>
<dbReference type="InterPro" id="IPR050201">
    <property type="entry name" value="Bacterial_glucokinase"/>
</dbReference>
<dbReference type="CDD" id="cd24008">
    <property type="entry name" value="ASKHA_NBD_GLK"/>
    <property type="match status" value="1"/>
</dbReference>
<dbReference type="AlphaFoldDB" id="A0A1H7ZCU9"/>
<dbReference type="PANTHER" id="PTHR47690:SF1">
    <property type="entry name" value="GLUCOKINASE"/>
    <property type="match status" value="1"/>
</dbReference>
<keyword evidence="3" id="KW-0067">ATP-binding</keyword>
<dbReference type="Gene3D" id="3.40.367.20">
    <property type="match status" value="1"/>
</dbReference>
<dbReference type="GO" id="GO:0006096">
    <property type="term" value="P:glycolytic process"/>
    <property type="evidence" value="ECO:0007669"/>
    <property type="project" value="UniProtKB-UniRule"/>
</dbReference>
<dbReference type="GO" id="GO:0005536">
    <property type="term" value="F:D-glucose binding"/>
    <property type="evidence" value="ECO:0007669"/>
    <property type="project" value="InterPro"/>
</dbReference>
<dbReference type="Pfam" id="PF02685">
    <property type="entry name" value="Glucokinase"/>
    <property type="match status" value="1"/>
</dbReference>
<dbReference type="SUPFAM" id="SSF53067">
    <property type="entry name" value="Actin-like ATPase domain"/>
    <property type="match status" value="1"/>
</dbReference>
<dbReference type="HAMAP" id="MF_00524">
    <property type="entry name" value="Glucokinase"/>
    <property type="match status" value="1"/>
</dbReference>
<dbReference type="GO" id="GO:0005829">
    <property type="term" value="C:cytosol"/>
    <property type="evidence" value="ECO:0007669"/>
    <property type="project" value="TreeGrafter"/>
</dbReference>
<keyword evidence="2 3" id="KW-0418">Kinase</keyword>
<comment type="subcellular location">
    <subcellularLocation>
        <location evidence="3">Cytoplasm</location>
    </subcellularLocation>
</comment>
<dbReference type="Proteomes" id="UP000199206">
    <property type="component" value="Unassembled WGS sequence"/>
</dbReference>
<reference evidence="6" key="1">
    <citation type="submission" date="2016-10" db="EMBL/GenBank/DDBJ databases">
        <authorList>
            <person name="Varghese N."/>
            <person name="Submissions S."/>
        </authorList>
    </citation>
    <scope>NUCLEOTIDE SEQUENCE [LARGE SCALE GENOMIC DNA]</scope>
    <source>
        <strain evidence="6">S6-262</strain>
    </source>
</reference>
<evidence type="ECO:0000313" key="6">
    <source>
        <dbReference type="Proteomes" id="UP000199206"/>
    </source>
</evidence>
<gene>
    <name evidence="3" type="primary">glk</name>
    <name evidence="5" type="ORF">SAMN05192583_0634</name>
</gene>
<dbReference type="GO" id="GO:0004340">
    <property type="term" value="F:glucokinase activity"/>
    <property type="evidence" value="ECO:0007669"/>
    <property type="project" value="UniProtKB-UniRule"/>
</dbReference>
<evidence type="ECO:0000313" key="5">
    <source>
        <dbReference type="EMBL" id="SEM56083.1"/>
    </source>
</evidence>
<organism evidence="5 6">
    <name type="scientific">Sphingomonas gellani</name>
    <dbReference type="NCBI Taxonomy" id="1166340"/>
    <lineage>
        <taxon>Bacteria</taxon>
        <taxon>Pseudomonadati</taxon>
        <taxon>Pseudomonadota</taxon>
        <taxon>Alphaproteobacteria</taxon>
        <taxon>Sphingomonadales</taxon>
        <taxon>Sphingomonadaceae</taxon>
        <taxon>Sphingomonas</taxon>
    </lineage>
</organism>
<name>A0A1H7ZCU9_9SPHN</name>
<dbReference type="RefSeq" id="WP_093663960.1">
    <property type="nucleotide sequence ID" value="NZ_FOCF01000001.1"/>
</dbReference>
<keyword evidence="1 3" id="KW-0808">Transferase</keyword>
<dbReference type="GO" id="GO:0005524">
    <property type="term" value="F:ATP binding"/>
    <property type="evidence" value="ECO:0007669"/>
    <property type="project" value="UniProtKB-UniRule"/>
</dbReference>
<sequence length="335" mass="35341">MEIVAVDIGGTHARFAIAEVEDGHVLTLGEPTTLKTAEHASLQTAWQAFGAKIGRDLPNAASIAVASPITGDVIRLTNNPWVIRPSLIPERLGADTWTIVNDFGAIGHSVAQLPAEHFEHLCGPDIPLPSQGVTTVCGPGTGLGVAQVLKIDGRYHVLSTEGGHIDYAPLDGIEDAVVKRLRRTFTRVSAERICAGPGIVGLYETLAELEGRAVPSRDDKTIWTEALNGTDSIALAALDRFCLALGAVSGDLALAHGAKAVVIAGGLGLRIKDKLIRSGFDQRFVAKGRFQSLMASIPVKLITHPQPGLFGAAAAFAQEHQSNQRNNASSQGDRP</sequence>
<evidence type="ECO:0000256" key="2">
    <source>
        <dbReference type="ARBA" id="ARBA00022777"/>
    </source>
</evidence>
<keyword evidence="3" id="KW-0963">Cytoplasm</keyword>
<dbReference type="EMBL" id="FOCF01000001">
    <property type="protein sequence ID" value="SEM56083.1"/>
    <property type="molecule type" value="Genomic_DNA"/>
</dbReference>
<protein>
    <recommendedName>
        <fullName evidence="3">Glucokinase</fullName>
        <ecNumber evidence="3">2.7.1.2</ecNumber>
    </recommendedName>
    <alternativeName>
        <fullName evidence="3">Glucose kinase</fullName>
    </alternativeName>
</protein>
<dbReference type="InterPro" id="IPR043129">
    <property type="entry name" value="ATPase_NBD"/>
</dbReference>
<evidence type="ECO:0000256" key="3">
    <source>
        <dbReference type="HAMAP-Rule" id="MF_00524"/>
    </source>
</evidence>
<keyword evidence="6" id="KW-1185">Reference proteome</keyword>
<proteinExistence type="inferred from homology"/>
<dbReference type="OrthoDB" id="9800595at2"/>
<accession>A0A1H7ZCU9</accession>
<dbReference type="Gene3D" id="3.30.420.40">
    <property type="match status" value="1"/>
</dbReference>
<comment type="similarity">
    <text evidence="3 4">Belongs to the bacterial glucokinase family.</text>
</comment>
<dbReference type="NCBIfam" id="TIGR00749">
    <property type="entry name" value="glk"/>
    <property type="match status" value="1"/>
</dbReference>
<evidence type="ECO:0000256" key="1">
    <source>
        <dbReference type="ARBA" id="ARBA00022679"/>
    </source>
</evidence>
<comment type="catalytic activity">
    <reaction evidence="3">
        <text>D-glucose + ATP = D-glucose 6-phosphate + ADP + H(+)</text>
        <dbReference type="Rhea" id="RHEA:17825"/>
        <dbReference type="ChEBI" id="CHEBI:4167"/>
        <dbReference type="ChEBI" id="CHEBI:15378"/>
        <dbReference type="ChEBI" id="CHEBI:30616"/>
        <dbReference type="ChEBI" id="CHEBI:61548"/>
        <dbReference type="ChEBI" id="CHEBI:456216"/>
        <dbReference type="EC" id="2.7.1.2"/>
    </reaction>
</comment>
<dbReference type="InterPro" id="IPR003836">
    <property type="entry name" value="Glucokinase"/>
</dbReference>